<dbReference type="Gene3D" id="3.40.50.11350">
    <property type="match status" value="1"/>
</dbReference>
<dbReference type="Pfam" id="PF01531">
    <property type="entry name" value="Glyco_transf_11"/>
    <property type="match status" value="1"/>
</dbReference>
<accession>A0AAW9RUZ6</accession>
<reference evidence="3 4" key="1">
    <citation type="submission" date="2024-04" db="EMBL/GenBank/DDBJ databases">
        <title>Novel genus in family Flammeovirgaceae.</title>
        <authorList>
            <person name="Nguyen T.H."/>
            <person name="Vuong T.Q."/>
            <person name="Le H."/>
            <person name="Kim S.-G."/>
        </authorList>
    </citation>
    <scope>NUCLEOTIDE SEQUENCE [LARGE SCALE GENOMIC DNA]</scope>
    <source>
        <strain evidence="3 4">JCM 23209</strain>
    </source>
</reference>
<dbReference type="RefSeq" id="WP_346819674.1">
    <property type="nucleotide sequence ID" value="NZ_JBDKWZ010000001.1"/>
</dbReference>
<name>A0AAW9RUZ6_9BACT</name>
<keyword evidence="2" id="KW-0808">Transferase</keyword>
<evidence type="ECO:0000313" key="4">
    <source>
        <dbReference type="Proteomes" id="UP001403385"/>
    </source>
</evidence>
<keyword evidence="1" id="KW-0328">Glycosyltransferase</keyword>
<dbReference type="AlphaFoldDB" id="A0AAW9RUZ6"/>
<dbReference type="PANTHER" id="PTHR11927:SF9">
    <property type="entry name" value="L-FUCOSYLTRANSFERASE"/>
    <property type="match status" value="1"/>
</dbReference>
<evidence type="ECO:0000313" key="3">
    <source>
        <dbReference type="EMBL" id="MEN7546895.1"/>
    </source>
</evidence>
<dbReference type="GO" id="GO:0008107">
    <property type="term" value="F:galactoside 2-alpha-L-fucosyltransferase activity"/>
    <property type="evidence" value="ECO:0007669"/>
    <property type="project" value="InterPro"/>
</dbReference>
<proteinExistence type="predicted"/>
<comment type="caution">
    <text evidence="3">The sequence shown here is derived from an EMBL/GenBank/DDBJ whole genome shotgun (WGS) entry which is preliminary data.</text>
</comment>
<dbReference type="EMBL" id="JBDKWZ010000001">
    <property type="protein sequence ID" value="MEN7546895.1"/>
    <property type="molecule type" value="Genomic_DNA"/>
</dbReference>
<protein>
    <submittedName>
        <fullName evidence="3">Alpha-1,2-fucosyltransferase</fullName>
    </submittedName>
</protein>
<dbReference type="PANTHER" id="PTHR11927">
    <property type="entry name" value="GALACTOSIDE 2-L-FUCOSYLTRANSFERASE"/>
    <property type="match status" value="1"/>
</dbReference>
<dbReference type="InterPro" id="IPR002516">
    <property type="entry name" value="Glyco_trans_11"/>
</dbReference>
<dbReference type="GO" id="GO:0005975">
    <property type="term" value="P:carbohydrate metabolic process"/>
    <property type="evidence" value="ECO:0007669"/>
    <property type="project" value="InterPro"/>
</dbReference>
<dbReference type="GO" id="GO:0016020">
    <property type="term" value="C:membrane"/>
    <property type="evidence" value="ECO:0007669"/>
    <property type="project" value="InterPro"/>
</dbReference>
<organism evidence="3 4">
    <name type="scientific">Rapidithrix thailandica</name>
    <dbReference type="NCBI Taxonomy" id="413964"/>
    <lineage>
        <taxon>Bacteria</taxon>
        <taxon>Pseudomonadati</taxon>
        <taxon>Bacteroidota</taxon>
        <taxon>Cytophagia</taxon>
        <taxon>Cytophagales</taxon>
        <taxon>Flammeovirgaceae</taxon>
        <taxon>Rapidithrix</taxon>
    </lineage>
</organism>
<dbReference type="Proteomes" id="UP001403385">
    <property type="component" value="Unassembled WGS sequence"/>
</dbReference>
<evidence type="ECO:0000256" key="2">
    <source>
        <dbReference type="ARBA" id="ARBA00022679"/>
    </source>
</evidence>
<evidence type="ECO:0000256" key="1">
    <source>
        <dbReference type="ARBA" id="ARBA00022676"/>
    </source>
</evidence>
<gene>
    <name evidence="3" type="ORF">AAG747_03175</name>
</gene>
<sequence>MLILRDCPGKLCNRMWAYSFFIAFALKHRLQLIIPFFDRYKFYFENLNRYPYVVFTFSKNKFMDKVLTKCFQKLERLLASASTMNGKLGVIYLEDNGSIPALLKATRSKVVLINSWAYLKDTQAMMSYSRMIRILFQPKENYRRKAERILTMARLQSDVLIGIHVRRGDYKAFMNGNYYYEIADYHRVMSEVQEDFNQCGKKVSFFISSDEPISLNLCKGMNCYWIENSHVIEDLYALSQCNLILGPPSTYSMWASFWGEKPIQFIRSKDYKVTKEAFQKVLFQNYFEGRRFFDFYQNTFMNRPVPYYHKINGPQREDNVIRLL</sequence>
<keyword evidence="4" id="KW-1185">Reference proteome</keyword>